<keyword evidence="1 2" id="KW-0533">Nickel</keyword>
<dbReference type="AlphaFoldDB" id="A0A371NCN0"/>
<evidence type="ECO:0000313" key="4">
    <source>
        <dbReference type="Proteomes" id="UP000256864"/>
    </source>
</evidence>
<dbReference type="RefSeq" id="WP_048060969.1">
    <property type="nucleotide sequence ID" value="NZ_QREL01000001.1"/>
</dbReference>
<dbReference type="GeneID" id="24854233"/>
<evidence type="ECO:0000313" key="3">
    <source>
        <dbReference type="EMBL" id="REE28269.1"/>
    </source>
</evidence>
<sequence length="411" mass="44730">MVTVIDPQLAGVSGNMMVGALIDLGAHPERTAEVMEDAASHFGGADVSVSEVKRAGLRATYVDVRADESLSVGYLEFLRLLEGISHPALDDEMLSMARAVFHTIAQAEASVHGVKLDEVHFHEVGAADAVADVMGAVFAYFDLNLHRDEVYTLPVAVGGGLVRGAHGLTPVPAPATTEILRGFPVTGGPSGVELATPTGSALLVNMVREHRRFFPPMEIQATGYGAGSMDPEFPNILRIVRGSGQVPHDTVTLLETNVDHLSGEVLGNIFERLLEAGALDVTLTPVIMKKNRPGQLIRVICRENEYERILEHLFSETGTLGVRIFPQVHRGVLERRIMEAEVDIKGRRTARFKVGLMGSRVVNARIEYEDARRISLETGIPLRDVIEMSEKQFRDLKFKADQENDGSGGLK</sequence>
<dbReference type="SMR" id="A0A371NCN0"/>
<protein>
    <recommendedName>
        <fullName evidence="2">Putative nickel insertion protein</fullName>
    </recommendedName>
</protein>
<dbReference type="Pfam" id="PF01969">
    <property type="entry name" value="Ni_insertion"/>
    <property type="match status" value="1"/>
</dbReference>
<dbReference type="PANTHER" id="PTHR36566:SF1">
    <property type="entry name" value="PYRIDINIUM-3,5-BISTHIOCARBOXYLIC ACID MONONUCLEOTIDE NICKEL INSERTION PROTEIN"/>
    <property type="match status" value="1"/>
</dbReference>
<dbReference type="Gene3D" id="3.30.70.1380">
    <property type="entry name" value="Transcriptional regulatory protein pf0864 domain like"/>
    <property type="match status" value="1"/>
</dbReference>
<dbReference type="GO" id="GO:0016829">
    <property type="term" value="F:lyase activity"/>
    <property type="evidence" value="ECO:0007669"/>
    <property type="project" value="UniProtKB-UniRule"/>
</dbReference>
<dbReference type="PANTHER" id="PTHR36566">
    <property type="entry name" value="NICKEL INSERTION PROTEIN-RELATED"/>
    <property type="match status" value="1"/>
</dbReference>
<reference evidence="3 4" key="1">
    <citation type="submission" date="2018-07" db="EMBL/GenBank/DDBJ databases">
        <title>Genomic Encyclopedia of Type Strains, Phase IV (KMG-IV): sequencing the most valuable type-strain genomes for metagenomic binning, comparative biology and taxonomic classification.</title>
        <authorList>
            <person name="Goeker M."/>
        </authorList>
    </citation>
    <scope>NUCLEOTIDE SEQUENCE [LARGE SCALE GENOMIC DNA]</scope>
    <source>
        <strain evidence="3 4">DSM 7466</strain>
    </source>
</reference>
<accession>A0A371NCN0</accession>
<keyword evidence="4" id="KW-1185">Reference proteome</keyword>
<keyword evidence="2" id="KW-0456">Lyase</keyword>
<organism evidence="3 4">
    <name type="scientific">Methanothermobacter defluvii</name>
    <dbReference type="NCBI Taxonomy" id="49339"/>
    <lineage>
        <taxon>Archaea</taxon>
        <taxon>Methanobacteriati</taxon>
        <taxon>Methanobacteriota</taxon>
        <taxon>Methanomada group</taxon>
        <taxon>Methanobacteria</taxon>
        <taxon>Methanobacteriales</taxon>
        <taxon>Methanobacteriaceae</taxon>
        <taxon>Methanothermobacter</taxon>
    </lineage>
</organism>
<dbReference type="GO" id="GO:0016151">
    <property type="term" value="F:nickel cation binding"/>
    <property type="evidence" value="ECO:0007669"/>
    <property type="project" value="UniProtKB-UniRule"/>
</dbReference>
<comment type="similarity">
    <text evidence="2">Belongs to the LarC family.</text>
</comment>
<dbReference type="NCBIfam" id="TIGR00299">
    <property type="entry name" value="nickel pincer cofactor biosynthesis protein LarC"/>
    <property type="match status" value="1"/>
</dbReference>
<dbReference type="Proteomes" id="UP000256864">
    <property type="component" value="Unassembled WGS sequence"/>
</dbReference>
<proteinExistence type="inferred from homology"/>
<dbReference type="InterPro" id="IPR002822">
    <property type="entry name" value="Ni_insertion"/>
</dbReference>
<dbReference type="EMBL" id="QREL01000001">
    <property type="protein sequence ID" value="REE28269.1"/>
    <property type="molecule type" value="Genomic_DNA"/>
</dbReference>
<dbReference type="Gene3D" id="3.10.20.300">
    <property type="entry name" value="mk0293 like domain"/>
    <property type="match status" value="1"/>
</dbReference>
<dbReference type="HAMAP" id="MF_01074">
    <property type="entry name" value="LarC"/>
    <property type="match status" value="1"/>
</dbReference>
<evidence type="ECO:0000256" key="1">
    <source>
        <dbReference type="ARBA" id="ARBA00022596"/>
    </source>
</evidence>
<comment type="caution">
    <text evidence="3">The sequence shown here is derived from an EMBL/GenBank/DDBJ whole genome shotgun (WGS) entry which is preliminary data.</text>
</comment>
<gene>
    <name evidence="3" type="ORF">C7452_0270</name>
</gene>
<evidence type="ECO:0000256" key="2">
    <source>
        <dbReference type="HAMAP-Rule" id="MF_01074"/>
    </source>
</evidence>
<name>A0A371NCN0_9EURY</name>